<reference evidence="3 4" key="1">
    <citation type="submission" date="2020-08" db="EMBL/GenBank/DDBJ databases">
        <authorList>
            <person name="Liu C."/>
            <person name="Sun Q."/>
        </authorList>
    </citation>
    <scope>NUCLEOTIDE SEQUENCE [LARGE SCALE GENOMIC DNA]</scope>
    <source>
        <strain evidence="3 4">NSJ-61</strain>
    </source>
</reference>
<evidence type="ECO:0000313" key="3">
    <source>
        <dbReference type="EMBL" id="QNM13476.1"/>
    </source>
</evidence>
<feature type="domain" description="Response regulatory" evidence="2">
    <location>
        <begin position="3"/>
        <end position="121"/>
    </location>
</feature>
<keyword evidence="4" id="KW-1185">Reference proteome</keyword>
<protein>
    <submittedName>
        <fullName evidence="3">Response regulator</fullName>
    </submittedName>
</protein>
<evidence type="ECO:0000313" key="4">
    <source>
        <dbReference type="Proteomes" id="UP000515856"/>
    </source>
</evidence>
<name>A0A7G9GRP4_9FIRM</name>
<organism evidence="3 4">
    <name type="scientific">[Eubacterium] hominis</name>
    <dbReference type="NCBI Taxonomy" id="2764325"/>
    <lineage>
        <taxon>Bacteria</taxon>
        <taxon>Bacillati</taxon>
        <taxon>Bacillota</taxon>
        <taxon>Erysipelotrichia</taxon>
        <taxon>Erysipelotrichales</taxon>
        <taxon>Erysipelotrichaceae</taxon>
        <taxon>Amedibacillus</taxon>
    </lineage>
</organism>
<dbReference type="EMBL" id="CP060636">
    <property type="protein sequence ID" value="QNM13476.1"/>
    <property type="molecule type" value="Genomic_DNA"/>
</dbReference>
<evidence type="ECO:0000259" key="2">
    <source>
        <dbReference type="PROSITE" id="PS50110"/>
    </source>
</evidence>
<dbReference type="Pfam" id="PF04397">
    <property type="entry name" value="LytTR"/>
    <property type="match status" value="1"/>
</dbReference>
<dbReference type="Gene3D" id="2.40.50.1020">
    <property type="entry name" value="LytTr DNA-binding domain"/>
    <property type="match status" value="1"/>
</dbReference>
<dbReference type="SMART" id="SM00850">
    <property type="entry name" value="LytTR"/>
    <property type="match status" value="1"/>
</dbReference>
<sequence>MRNIAIIDSNKDFRELIRKMIDSFPSLSNVDYRIYAYNCADEFLKYLNQIPMDIILLDIEMPVTNGLETAEILRDIKNQAIIIFITSDIDDMKDAFGLNVYGFIDKHEFMTSFPSVFLNCNEYLERNIYLLFKTNTGNLKVRKNDIIYASFEKRKVALYTKKEKIYVNLVSLTKFFDLVKSCGNFIYINRSTVINLHYLTSISNYEANLSGILYPILISKEKYKEVTIRFMNTLPYNNY</sequence>
<dbReference type="KEGG" id="ehn:H9Q80_05880"/>
<dbReference type="Gene3D" id="3.40.50.2300">
    <property type="match status" value="1"/>
</dbReference>
<accession>A0A7G9GRP4</accession>
<dbReference type="CDD" id="cd00156">
    <property type="entry name" value="REC"/>
    <property type="match status" value="1"/>
</dbReference>
<dbReference type="Pfam" id="PF00072">
    <property type="entry name" value="Response_reg"/>
    <property type="match status" value="1"/>
</dbReference>
<keyword evidence="1" id="KW-0597">Phosphoprotein</keyword>
<gene>
    <name evidence="3" type="ORF">H9Q80_05880</name>
</gene>
<feature type="modified residue" description="4-aspartylphosphate" evidence="1">
    <location>
        <position position="58"/>
    </location>
</feature>
<dbReference type="SMART" id="SM00448">
    <property type="entry name" value="REC"/>
    <property type="match status" value="1"/>
</dbReference>
<dbReference type="GO" id="GO:0003677">
    <property type="term" value="F:DNA binding"/>
    <property type="evidence" value="ECO:0007669"/>
    <property type="project" value="InterPro"/>
</dbReference>
<dbReference type="InterPro" id="IPR007492">
    <property type="entry name" value="LytTR_DNA-bd_dom"/>
</dbReference>
<dbReference type="InterPro" id="IPR011006">
    <property type="entry name" value="CheY-like_superfamily"/>
</dbReference>
<dbReference type="AlphaFoldDB" id="A0A7G9GRP4"/>
<dbReference type="GO" id="GO:0000160">
    <property type="term" value="P:phosphorelay signal transduction system"/>
    <property type="evidence" value="ECO:0007669"/>
    <property type="project" value="InterPro"/>
</dbReference>
<dbReference type="InterPro" id="IPR001789">
    <property type="entry name" value="Sig_transdc_resp-reg_receiver"/>
</dbReference>
<dbReference type="SUPFAM" id="SSF52172">
    <property type="entry name" value="CheY-like"/>
    <property type="match status" value="1"/>
</dbReference>
<proteinExistence type="predicted"/>
<dbReference type="PROSITE" id="PS50110">
    <property type="entry name" value="RESPONSE_REGULATORY"/>
    <property type="match status" value="1"/>
</dbReference>
<dbReference type="RefSeq" id="WP_117536463.1">
    <property type="nucleotide sequence ID" value="NZ_CP060636.1"/>
</dbReference>
<dbReference type="Proteomes" id="UP000515856">
    <property type="component" value="Chromosome"/>
</dbReference>
<evidence type="ECO:0000256" key="1">
    <source>
        <dbReference type="PROSITE-ProRule" id="PRU00169"/>
    </source>
</evidence>